<dbReference type="Proteomes" id="UP001054821">
    <property type="component" value="Chromosome 2"/>
</dbReference>
<gene>
    <name evidence="1" type="ORF">L3X38_011172</name>
</gene>
<keyword evidence="2" id="KW-1185">Reference proteome</keyword>
<organism evidence="1 2">
    <name type="scientific">Prunus dulcis</name>
    <name type="common">Almond</name>
    <name type="synonym">Amygdalus dulcis</name>
    <dbReference type="NCBI Taxonomy" id="3755"/>
    <lineage>
        <taxon>Eukaryota</taxon>
        <taxon>Viridiplantae</taxon>
        <taxon>Streptophyta</taxon>
        <taxon>Embryophyta</taxon>
        <taxon>Tracheophyta</taxon>
        <taxon>Spermatophyta</taxon>
        <taxon>Magnoliopsida</taxon>
        <taxon>eudicotyledons</taxon>
        <taxon>Gunneridae</taxon>
        <taxon>Pentapetalae</taxon>
        <taxon>rosids</taxon>
        <taxon>fabids</taxon>
        <taxon>Rosales</taxon>
        <taxon>Rosaceae</taxon>
        <taxon>Amygdaloideae</taxon>
        <taxon>Amygdaleae</taxon>
        <taxon>Prunus</taxon>
    </lineage>
</organism>
<dbReference type="EMBL" id="JAJFAZ020000002">
    <property type="protein sequence ID" value="KAI5343296.1"/>
    <property type="molecule type" value="Genomic_DNA"/>
</dbReference>
<dbReference type="AlphaFoldDB" id="A0AAD4ZF61"/>
<reference evidence="1 2" key="1">
    <citation type="journal article" date="2022" name="G3 (Bethesda)">
        <title>Whole-genome sequence and methylome profiling of the almond [Prunus dulcis (Mill.) D.A. Webb] cultivar 'Nonpareil'.</title>
        <authorList>
            <person name="D'Amico-Willman K.M."/>
            <person name="Ouma W.Z."/>
            <person name="Meulia T."/>
            <person name="Sideli G.M."/>
            <person name="Gradziel T.M."/>
            <person name="Fresnedo-Ramirez J."/>
        </authorList>
    </citation>
    <scope>NUCLEOTIDE SEQUENCE [LARGE SCALE GENOMIC DNA]</scope>
    <source>
        <strain evidence="1">Clone GOH B32 T37-40</strain>
    </source>
</reference>
<evidence type="ECO:0000313" key="2">
    <source>
        <dbReference type="Proteomes" id="UP001054821"/>
    </source>
</evidence>
<comment type="caution">
    <text evidence="1">The sequence shown here is derived from an EMBL/GenBank/DDBJ whole genome shotgun (WGS) entry which is preliminary data.</text>
</comment>
<accession>A0AAD4ZF61</accession>
<proteinExistence type="predicted"/>
<name>A0AAD4ZF61_PRUDU</name>
<sequence length="135" mass="14070">MAALSWVATPVPRPCDYTMEKDTGLCGCAAISAATWHSCCCIPVAIAVVWRGCVAAEGGWTEAAGTRQEAMGCCWIKLGSYWNVLAAMGGCCKSLAAAVPRGGSKASAVSECTIAVVLSLRRLLPTMVVWKALVD</sequence>
<evidence type="ECO:0000313" key="1">
    <source>
        <dbReference type="EMBL" id="KAI5343296.1"/>
    </source>
</evidence>
<protein>
    <submittedName>
        <fullName evidence="1">Uncharacterized protein</fullName>
    </submittedName>
</protein>